<proteinExistence type="predicted"/>
<reference evidence="3 4" key="1">
    <citation type="journal article" date="2015" name="Proc. Natl. Acad. Sci. U.S.A.">
        <title>The resurrection genome of Boea hygrometrica: A blueprint for survival of dehydration.</title>
        <authorList>
            <person name="Xiao L."/>
            <person name="Yang G."/>
            <person name="Zhang L."/>
            <person name="Yang X."/>
            <person name="Zhao S."/>
            <person name="Ji Z."/>
            <person name="Zhou Q."/>
            <person name="Hu M."/>
            <person name="Wang Y."/>
            <person name="Chen M."/>
            <person name="Xu Y."/>
            <person name="Jin H."/>
            <person name="Xiao X."/>
            <person name="Hu G."/>
            <person name="Bao F."/>
            <person name="Hu Y."/>
            <person name="Wan P."/>
            <person name="Li L."/>
            <person name="Deng X."/>
            <person name="Kuang T."/>
            <person name="Xiang C."/>
            <person name="Zhu J.K."/>
            <person name="Oliver M.J."/>
            <person name="He Y."/>
        </authorList>
    </citation>
    <scope>NUCLEOTIDE SEQUENCE [LARGE SCALE GENOMIC DNA]</scope>
    <source>
        <strain evidence="4">cv. XS01</strain>
    </source>
</reference>
<feature type="region of interest" description="Disordered" evidence="2">
    <location>
        <begin position="139"/>
        <end position="172"/>
    </location>
</feature>
<evidence type="ECO:0000313" key="4">
    <source>
        <dbReference type="Proteomes" id="UP000250235"/>
    </source>
</evidence>
<name>A0A2Z7B9N3_9LAMI</name>
<evidence type="ECO:0000313" key="3">
    <source>
        <dbReference type="EMBL" id="KZV30982.1"/>
    </source>
</evidence>
<keyword evidence="4" id="KW-1185">Reference proteome</keyword>
<sequence length="546" mass="60251">MVAEEKKSAWADSDSEESSFGASSSSDSEDEVQCLMEDDNEEVFDFSNPEFTREDIVTALNEIVLEYKKFSQSFKEFKAEEESCATSAELAGSSAMQDALSKLENENAELKNRTEEMLYKNQRLADMISSWTKSSSSLQKLQGATKQSGDKTGLGYYSNESSTSETSSNPSLGGTMFKTMNFVKSGREKFAGTKSGNAMMADKPLIRKGRFFGLGYAVPKKPRESWLNKRVNFASVLAMEHAGMSMCAKPGSFDSVTYENFEFMVAISAGITVNRGRFCFNDCWGWFRIRRNSLRGTIPVSMLMEILVKADLGPSIKLHAKNMLTSKQVENYIKTNQGIAPEGETNQRTEDTASNTDGGASQSSQPIQPPVTESLAVATERNVPNPKKRKKQGGGRKKQTNTVAKEELRVTAAVHRNHRLMAGLPLTSQGISSTSHQEQLPTLEFSCLVDHEQDTAQAGSHQIKQPGNQNTAMTFHEQQAQEIEPTNQTDEPWNEGDEHQAPAKPRLLFSTTSSDSSTLQLLNTASQSLNDLSNRVSSLDLSYARL</sequence>
<dbReference type="Proteomes" id="UP000250235">
    <property type="component" value="Unassembled WGS sequence"/>
</dbReference>
<keyword evidence="1" id="KW-0175">Coiled coil</keyword>
<feature type="coiled-coil region" evidence="1">
    <location>
        <begin position="93"/>
        <end position="120"/>
    </location>
</feature>
<evidence type="ECO:0000256" key="1">
    <source>
        <dbReference type="SAM" id="Coils"/>
    </source>
</evidence>
<feature type="compositionally biased region" description="Polar residues" evidence="2">
    <location>
        <begin position="482"/>
        <end position="491"/>
    </location>
</feature>
<protein>
    <submittedName>
        <fullName evidence="3">Uncharacterized protein</fullName>
    </submittedName>
</protein>
<gene>
    <name evidence="3" type="ORF">F511_15872</name>
</gene>
<feature type="region of interest" description="Disordered" evidence="2">
    <location>
        <begin position="337"/>
        <end position="407"/>
    </location>
</feature>
<dbReference type="AlphaFoldDB" id="A0A2Z7B9N3"/>
<feature type="compositionally biased region" description="Polar residues" evidence="2">
    <location>
        <begin position="352"/>
        <end position="366"/>
    </location>
</feature>
<dbReference type="EMBL" id="KV007765">
    <property type="protein sequence ID" value="KZV30982.1"/>
    <property type="molecule type" value="Genomic_DNA"/>
</dbReference>
<feature type="region of interest" description="Disordered" evidence="2">
    <location>
        <begin position="1"/>
        <end position="32"/>
    </location>
</feature>
<evidence type="ECO:0000256" key="2">
    <source>
        <dbReference type="SAM" id="MobiDB-lite"/>
    </source>
</evidence>
<organism evidence="3 4">
    <name type="scientific">Dorcoceras hygrometricum</name>
    <dbReference type="NCBI Taxonomy" id="472368"/>
    <lineage>
        <taxon>Eukaryota</taxon>
        <taxon>Viridiplantae</taxon>
        <taxon>Streptophyta</taxon>
        <taxon>Embryophyta</taxon>
        <taxon>Tracheophyta</taxon>
        <taxon>Spermatophyta</taxon>
        <taxon>Magnoliopsida</taxon>
        <taxon>eudicotyledons</taxon>
        <taxon>Gunneridae</taxon>
        <taxon>Pentapetalae</taxon>
        <taxon>asterids</taxon>
        <taxon>lamiids</taxon>
        <taxon>Lamiales</taxon>
        <taxon>Gesneriaceae</taxon>
        <taxon>Didymocarpoideae</taxon>
        <taxon>Trichosporeae</taxon>
        <taxon>Loxocarpinae</taxon>
        <taxon>Dorcoceras</taxon>
    </lineage>
</organism>
<feature type="compositionally biased region" description="Basic residues" evidence="2">
    <location>
        <begin position="386"/>
        <end position="399"/>
    </location>
</feature>
<feature type="region of interest" description="Disordered" evidence="2">
    <location>
        <begin position="482"/>
        <end position="504"/>
    </location>
</feature>
<feature type="compositionally biased region" description="Low complexity" evidence="2">
    <location>
        <begin position="156"/>
        <end position="169"/>
    </location>
</feature>
<accession>A0A2Z7B9N3</accession>